<sequence>MGYVVLIVVVILLILFTYKHIRRFLSETKKRNETMEQGYYLVSHTYEEKREQTHYYGVFQQGDKELILEMSLHLYLQLQPPQRGMLTAKEGQVLSFEG</sequence>
<evidence type="ECO:0000256" key="1">
    <source>
        <dbReference type="SAM" id="Phobius"/>
    </source>
</evidence>
<feature type="transmembrane region" description="Helical" evidence="1">
    <location>
        <begin position="6"/>
        <end position="21"/>
    </location>
</feature>
<gene>
    <name evidence="2" type="ORF">GFU50_15465</name>
</gene>
<organism evidence="2 3">
    <name type="scientific">Enterococcus casseliflavus</name>
    <name type="common">Enterococcus flavescens</name>
    <dbReference type="NCBI Taxonomy" id="37734"/>
    <lineage>
        <taxon>Bacteria</taxon>
        <taxon>Bacillati</taxon>
        <taxon>Bacillota</taxon>
        <taxon>Bacilli</taxon>
        <taxon>Lactobacillales</taxon>
        <taxon>Enterococcaceae</taxon>
        <taxon>Enterococcus</taxon>
    </lineage>
</organism>
<dbReference type="AlphaFoldDB" id="A0ABD6Z2R7"/>
<dbReference type="Proteomes" id="UP000422837">
    <property type="component" value="Chromosome"/>
</dbReference>
<keyword evidence="1" id="KW-1133">Transmembrane helix</keyword>
<dbReference type="RefSeq" id="WP_010749103.1">
    <property type="nucleotide sequence ID" value="NZ_CABGIF010000001.1"/>
</dbReference>
<evidence type="ECO:0000313" key="2">
    <source>
        <dbReference type="EMBL" id="QGN30840.1"/>
    </source>
</evidence>
<evidence type="ECO:0000313" key="3">
    <source>
        <dbReference type="Proteomes" id="UP000422837"/>
    </source>
</evidence>
<accession>A0ABD6Z2R7</accession>
<name>A0ABD6Z2R7_ENTCA</name>
<protein>
    <recommendedName>
        <fullName evidence="4">DUF2500 family protein</fullName>
    </recommendedName>
</protein>
<keyword evidence="1" id="KW-0812">Transmembrane</keyword>
<keyword evidence="1" id="KW-0472">Membrane</keyword>
<evidence type="ECO:0008006" key="4">
    <source>
        <dbReference type="Google" id="ProtNLM"/>
    </source>
</evidence>
<reference evidence="2 3" key="1">
    <citation type="submission" date="2019-11" db="EMBL/GenBank/DDBJ databases">
        <title>Detection and genome characteristic of a blood enterococcus casselifavus isolate from Zhengzhou,china.</title>
        <authorList>
            <person name="Wen P."/>
        </authorList>
    </citation>
    <scope>NUCLEOTIDE SEQUENCE [LARGE SCALE GENOMIC DNA]</scope>
    <source>
        <strain evidence="2 3">EC291</strain>
    </source>
</reference>
<proteinExistence type="predicted"/>
<dbReference type="EMBL" id="CP046123">
    <property type="protein sequence ID" value="QGN30840.1"/>
    <property type="molecule type" value="Genomic_DNA"/>
</dbReference>